<accession>A0A835TVE4</accession>
<gene>
    <name evidence="3" type="ORF">IHE44_0008672</name>
    <name evidence="2" type="ORF">IHE44_012723</name>
</gene>
<feature type="domain" description="Ig-like" evidence="1">
    <location>
        <begin position="4"/>
        <end position="37"/>
    </location>
</feature>
<dbReference type="EMBL" id="JADDUC020000029">
    <property type="protein sequence ID" value="KAI1230791.1"/>
    <property type="molecule type" value="Genomic_DNA"/>
</dbReference>
<sequence length="61" mass="6659">MLSPKIIDISSDISINEGGNVSLTCIATGRPDPTITWRHISPKELRGCDCWEANSQACRTV</sequence>
<dbReference type="Proteomes" id="UP000618051">
    <property type="component" value="Unassembled WGS sequence"/>
</dbReference>
<dbReference type="PROSITE" id="PS50835">
    <property type="entry name" value="IG_LIKE"/>
    <property type="match status" value="1"/>
</dbReference>
<dbReference type="OrthoDB" id="10012075at2759"/>
<dbReference type="InterPro" id="IPR036179">
    <property type="entry name" value="Ig-like_dom_sf"/>
</dbReference>
<dbReference type="EMBL" id="JADDUC010000064">
    <property type="protein sequence ID" value="KAG0120346.1"/>
    <property type="molecule type" value="Genomic_DNA"/>
</dbReference>
<comment type="caution">
    <text evidence="2">The sequence shown here is derived from an EMBL/GenBank/DDBJ whole genome shotgun (WGS) entry which is preliminary data.</text>
</comment>
<proteinExistence type="predicted"/>
<name>A0A835TVE4_9PASS</name>
<evidence type="ECO:0000313" key="3">
    <source>
        <dbReference type="EMBL" id="KAI1230791.1"/>
    </source>
</evidence>
<evidence type="ECO:0000259" key="1">
    <source>
        <dbReference type="PROSITE" id="PS50835"/>
    </source>
</evidence>
<organism evidence="2">
    <name type="scientific">Lamprotornis superbus</name>
    <dbReference type="NCBI Taxonomy" id="245042"/>
    <lineage>
        <taxon>Eukaryota</taxon>
        <taxon>Metazoa</taxon>
        <taxon>Chordata</taxon>
        <taxon>Craniata</taxon>
        <taxon>Vertebrata</taxon>
        <taxon>Euteleostomi</taxon>
        <taxon>Archelosauria</taxon>
        <taxon>Archosauria</taxon>
        <taxon>Dinosauria</taxon>
        <taxon>Saurischia</taxon>
        <taxon>Theropoda</taxon>
        <taxon>Coelurosauria</taxon>
        <taxon>Aves</taxon>
        <taxon>Neognathae</taxon>
        <taxon>Neoaves</taxon>
        <taxon>Telluraves</taxon>
        <taxon>Australaves</taxon>
        <taxon>Passeriformes</taxon>
        <taxon>Sturnidae</taxon>
        <taxon>Lamprotornis</taxon>
    </lineage>
</organism>
<dbReference type="Pfam" id="PF13927">
    <property type="entry name" value="Ig_3"/>
    <property type="match status" value="1"/>
</dbReference>
<reference evidence="3" key="3">
    <citation type="submission" date="2022-01" db="EMBL/GenBank/DDBJ databases">
        <authorList>
            <person name="Rubenstein D.R."/>
        </authorList>
    </citation>
    <scope>NUCLEOTIDE SEQUENCE</scope>
    <source>
        <strain evidence="3">SS15</strain>
        <tissue evidence="3">Liver</tissue>
    </source>
</reference>
<reference evidence="3 4" key="2">
    <citation type="journal article" date="2021" name="J. Hered.">
        <title>Feather Gene Expression Elucidates the Developmental Basis of Plumage Iridescence in African Starlings.</title>
        <authorList>
            <person name="Rubenstein D.R."/>
            <person name="Corvelo A."/>
            <person name="MacManes M.D."/>
            <person name="Maia R."/>
            <person name="Narzisi G."/>
            <person name="Rousaki A."/>
            <person name="Vandenabeele P."/>
            <person name="Shawkey M.D."/>
            <person name="Solomon J."/>
        </authorList>
    </citation>
    <scope>NUCLEOTIDE SEQUENCE [LARGE SCALE GENOMIC DNA]</scope>
    <source>
        <strain evidence="3">SS15</strain>
    </source>
</reference>
<dbReference type="Gene3D" id="2.60.40.10">
    <property type="entry name" value="Immunoglobulins"/>
    <property type="match status" value="1"/>
</dbReference>
<reference evidence="2" key="1">
    <citation type="submission" date="2020-10" db="EMBL/GenBank/DDBJ databases">
        <title>Feather gene expression reveals the developmental basis of iridescence in African starlings.</title>
        <authorList>
            <person name="Rubenstein D.R."/>
        </authorList>
    </citation>
    <scope>NUCLEOTIDE SEQUENCE</scope>
    <source>
        <strain evidence="2">SS15</strain>
        <tissue evidence="2">Liver</tissue>
    </source>
</reference>
<evidence type="ECO:0000313" key="4">
    <source>
        <dbReference type="Proteomes" id="UP000618051"/>
    </source>
</evidence>
<protein>
    <recommendedName>
        <fullName evidence="1">Ig-like domain-containing protein</fullName>
    </recommendedName>
</protein>
<keyword evidence="4" id="KW-1185">Reference proteome</keyword>
<dbReference type="SUPFAM" id="SSF48726">
    <property type="entry name" value="Immunoglobulin"/>
    <property type="match status" value="1"/>
</dbReference>
<dbReference type="InterPro" id="IPR007110">
    <property type="entry name" value="Ig-like_dom"/>
</dbReference>
<dbReference type="AlphaFoldDB" id="A0A835TVE4"/>
<dbReference type="InterPro" id="IPR013783">
    <property type="entry name" value="Ig-like_fold"/>
</dbReference>
<evidence type="ECO:0000313" key="2">
    <source>
        <dbReference type="EMBL" id="KAG0120346.1"/>
    </source>
</evidence>